<gene>
    <name evidence="2" type="ORF">QNI16_21725</name>
</gene>
<evidence type="ECO:0000313" key="2">
    <source>
        <dbReference type="EMBL" id="MDJ1483132.1"/>
    </source>
</evidence>
<comment type="caution">
    <text evidence="2">The sequence shown here is derived from an EMBL/GenBank/DDBJ whole genome shotgun (WGS) entry which is preliminary data.</text>
</comment>
<sequence>MARYHTNTTAIRKYRSEYYRLMKEEARLNEQLHHMLKRIKKNTEDEKQSQANHIHLTNLLAQATQQKAELEAQPASKERNKQLKKAESVWKDLNVQYKRNDLHLAVLDKKKDKDNATKYILKELKRDQVRIRIKTAYDIWKRLEQEEQYEFMDFEMFKALHFVKQVQVSQKQSAAPTCEAELSRSGTSATPASPAFATVASTPRYSYTVSTSPRFDSIGISILNRFTNAVSLCTSSRQSTVDLVSVAAV</sequence>
<proteinExistence type="predicted"/>
<organism evidence="2 3">
    <name type="scientific">Xanthocytophaga flava</name>
    <dbReference type="NCBI Taxonomy" id="3048013"/>
    <lineage>
        <taxon>Bacteria</taxon>
        <taxon>Pseudomonadati</taxon>
        <taxon>Bacteroidota</taxon>
        <taxon>Cytophagia</taxon>
        <taxon>Cytophagales</taxon>
        <taxon>Rhodocytophagaceae</taxon>
        <taxon>Xanthocytophaga</taxon>
    </lineage>
</organism>
<feature type="coiled-coil region" evidence="1">
    <location>
        <begin position="11"/>
        <end position="73"/>
    </location>
</feature>
<evidence type="ECO:0000313" key="3">
    <source>
        <dbReference type="Proteomes" id="UP001241110"/>
    </source>
</evidence>
<accession>A0AAE3QPK7</accession>
<evidence type="ECO:0000256" key="1">
    <source>
        <dbReference type="SAM" id="Coils"/>
    </source>
</evidence>
<dbReference type="Proteomes" id="UP001241110">
    <property type="component" value="Unassembled WGS sequence"/>
</dbReference>
<reference evidence="2" key="1">
    <citation type="submission" date="2023-05" db="EMBL/GenBank/DDBJ databases">
        <authorList>
            <person name="Zhang X."/>
        </authorList>
    </citation>
    <scope>NUCLEOTIDE SEQUENCE</scope>
    <source>
        <strain evidence="2">YF14B1</strain>
    </source>
</reference>
<keyword evidence="1" id="KW-0175">Coiled coil</keyword>
<dbReference type="RefSeq" id="WP_313982727.1">
    <property type="nucleotide sequence ID" value="NZ_JASJOS010000010.1"/>
</dbReference>
<name>A0AAE3QPK7_9BACT</name>
<dbReference type="EMBL" id="JASJOS010000010">
    <property type="protein sequence ID" value="MDJ1483132.1"/>
    <property type="molecule type" value="Genomic_DNA"/>
</dbReference>
<dbReference type="AlphaFoldDB" id="A0AAE3QPK7"/>
<protein>
    <submittedName>
        <fullName evidence="2">Uncharacterized protein</fullName>
    </submittedName>
</protein>